<keyword evidence="3" id="KW-1185">Reference proteome</keyword>
<feature type="region of interest" description="Disordered" evidence="1">
    <location>
        <begin position="1"/>
        <end position="28"/>
    </location>
</feature>
<evidence type="ECO:0000313" key="2">
    <source>
        <dbReference type="EMBL" id="GFU49982.1"/>
    </source>
</evidence>
<protein>
    <submittedName>
        <fullName evidence="2">Uncharacterized protein</fullName>
    </submittedName>
</protein>
<sequence length="130" mass="14960">MRFAINSTNSVAINTPIGDSGSHGDYNENNIKLHKLESSRASLKEPLKESRKFYKIIAESVHEKVVDRIQKLQKKENLDHLKKESDTPIKPHHAQVAASFAHPSPLWDKIRDKNRKKLYLFIPILPRTAR</sequence>
<gene>
    <name evidence="2" type="ORF">NPIL_26751</name>
</gene>
<reference evidence="2" key="1">
    <citation type="submission" date="2020-08" db="EMBL/GenBank/DDBJ databases">
        <title>Multicomponent nature underlies the extraordinary mechanical properties of spider dragline silk.</title>
        <authorList>
            <person name="Kono N."/>
            <person name="Nakamura H."/>
            <person name="Mori M."/>
            <person name="Yoshida Y."/>
            <person name="Ohtoshi R."/>
            <person name="Malay A.D."/>
            <person name="Moran D.A.P."/>
            <person name="Tomita M."/>
            <person name="Numata K."/>
            <person name="Arakawa K."/>
        </authorList>
    </citation>
    <scope>NUCLEOTIDE SEQUENCE</scope>
</reference>
<evidence type="ECO:0000256" key="1">
    <source>
        <dbReference type="SAM" id="MobiDB-lite"/>
    </source>
</evidence>
<comment type="caution">
    <text evidence="2">The sequence shown here is derived from an EMBL/GenBank/DDBJ whole genome shotgun (WGS) entry which is preliminary data.</text>
</comment>
<dbReference type="AlphaFoldDB" id="A0A8X6QWD4"/>
<accession>A0A8X6QWD4</accession>
<feature type="compositionally biased region" description="Polar residues" evidence="1">
    <location>
        <begin position="1"/>
        <end position="13"/>
    </location>
</feature>
<organism evidence="2 3">
    <name type="scientific">Nephila pilipes</name>
    <name type="common">Giant wood spider</name>
    <name type="synonym">Nephila maculata</name>
    <dbReference type="NCBI Taxonomy" id="299642"/>
    <lineage>
        <taxon>Eukaryota</taxon>
        <taxon>Metazoa</taxon>
        <taxon>Ecdysozoa</taxon>
        <taxon>Arthropoda</taxon>
        <taxon>Chelicerata</taxon>
        <taxon>Arachnida</taxon>
        <taxon>Araneae</taxon>
        <taxon>Araneomorphae</taxon>
        <taxon>Entelegynae</taxon>
        <taxon>Araneoidea</taxon>
        <taxon>Nephilidae</taxon>
        <taxon>Nephila</taxon>
    </lineage>
</organism>
<evidence type="ECO:0000313" key="3">
    <source>
        <dbReference type="Proteomes" id="UP000887013"/>
    </source>
</evidence>
<proteinExistence type="predicted"/>
<dbReference type="Proteomes" id="UP000887013">
    <property type="component" value="Unassembled WGS sequence"/>
</dbReference>
<name>A0A8X6QWD4_NEPPI</name>
<dbReference type="EMBL" id="BMAW01087095">
    <property type="protein sequence ID" value="GFU49982.1"/>
    <property type="molecule type" value="Genomic_DNA"/>
</dbReference>